<sequence>MCLVNKCFKIIEEDTDGVLECFPELRLGTEFKVINMEDDGVTGILLKNGQYLHISSRESMFWCFWNSYNIEEELQEIEDFTSGQNIINTSDSADLFYGLPILEQLESLKSRVNSHDERLIVSTIDYIKSLKSNLNSSVSF</sequence>
<evidence type="ECO:0000313" key="1">
    <source>
        <dbReference type="EMBL" id="AHY25042.1"/>
    </source>
</evidence>
<protein>
    <submittedName>
        <fullName evidence="1">Putative inhibitor of host Lon protease</fullName>
    </submittedName>
</protein>
<dbReference type="Proteomes" id="UP000030739">
    <property type="component" value="Segment"/>
</dbReference>
<dbReference type="RefSeq" id="YP_009211501.1">
    <property type="nucleotide sequence ID" value="NC_028940.1"/>
</dbReference>
<dbReference type="GO" id="GO:0006508">
    <property type="term" value="P:proteolysis"/>
    <property type="evidence" value="ECO:0007669"/>
    <property type="project" value="UniProtKB-KW"/>
</dbReference>
<dbReference type="InterPro" id="IPR019506">
    <property type="entry name" value="Pept-inhibitor_PinA"/>
</dbReference>
<dbReference type="EMBL" id="KF835987">
    <property type="protein sequence ID" value="AHY25042.1"/>
    <property type="molecule type" value="Genomic_DNA"/>
</dbReference>
<accession>A0A0A0Q3D7</accession>
<name>A0A0A0Q3D7_9CAUD</name>
<reference evidence="1 2" key="1">
    <citation type="journal article" date="2015" name="Plant Pathol. J.">
        <title>Isolation and Genomic Characterization of the T4-Like Bacteriophage PM2 Infecting Pectobacterium carotovorum subsp. carotovorum.</title>
        <authorList>
            <person name="Lim J.A."/>
            <person name="Lee D.H."/>
            <person name="Heu S."/>
        </authorList>
    </citation>
    <scope>NUCLEOTIDE SEQUENCE [LARGE SCALE GENOMIC DNA]</scope>
</reference>
<dbReference type="KEGG" id="vg:26637973"/>
<keyword evidence="2" id="KW-1185">Reference proteome</keyword>
<keyword evidence="1" id="KW-0378">Hydrolase</keyword>
<keyword evidence="1" id="KW-0645">Protease</keyword>
<dbReference type="Pfam" id="PF10465">
    <property type="entry name" value="Inhibitor_I24"/>
    <property type="match status" value="1"/>
</dbReference>
<organism evidence="1 2">
    <name type="scientific">Pectobacterium bacteriophage PM2</name>
    <dbReference type="NCBI Taxonomy" id="1429794"/>
    <lineage>
        <taxon>Viruses</taxon>
        <taxon>Duplodnaviria</taxon>
        <taxon>Heunggongvirae</taxon>
        <taxon>Uroviricota</taxon>
        <taxon>Caudoviricetes</taxon>
        <taxon>Pantevenvirales</taxon>
        <taxon>Straboviridae</taxon>
        <taxon>Tevenvirinae</taxon>
        <taxon>Mosugukvirus</taxon>
        <taxon>Mosugukvirus pm2</taxon>
    </lineage>
</organism>
<dbReference type="OrthoDB" id="10622at10239"/>
<evidence type="ECO:0000313" key="2">
    <source>
        <dbReference type="Proteomes" id="UP000030739"/>
    </source>
</evidence>
<proteinExistence type="predicted"/>
<dbReference type="GO" id="GO:0008233">
    <property type="term" value="F:peptidase activity"/>
    <property type="evidence" value="ECO:0007669"/>
    <property type="project" value="UniProtKB-KW"/>
</dbReference>
<gene>
    <name evidence="1" type="ORF">PM2_080</name>
</gene>
<dbReference type="GeneID" id="26637973"/>